<sequence length="1055" mass="118074">MEKSDIDKSEDINTPIKSNMQCNSKQQIVEKPNEHPEWLPDGWDVDTRTRKSGRMMGSAYKCYTDPLKRYTFYSKPEVLRYLENIKDNNCTIEKGKKCTNAHSPRNIVVKEKGKEKKKEADNNCTSKKEMKCTNTHTPNDVVDEKEKEDNSCTSKKEMKCTTTHPPSNVVVEKSNVEDLPPGWIKEVKERKVGNGIKKDPFYTDPVSGYVFRSKKDVLRYLESGDIRTCAFRPSRRQIQDEDRSTPSPAAKRQKPNQSAPEKQLFADSNSPRKGQHAKVVVKMHSLEDGAESPPEMRKTSDPDYVQEKEHVIVMENANEKNHNGMIKEQTLQVPRRNLRKSRTTLDADMENTSSRHLNGVPKIEQTHKIQEVIKTSHNLSEDQLVSKEQLRLLETDKAEDNKPETRASSNKSSNKKVHNVPRRASKRLAGIELDLMSNSISCDKAPKNKRKMSKDEVNAEIHTSEVGAAAELADHAPIKVESANKRESHKIQPSTDGGLGIVEDEEMGDVKSEPQLSFAFHYSWSDPSLESAINTLMSVLPDKDSVDNQPTTFLETEIPKTPSNSVTGRRDRNPTLEFATNTLTSVLPAEDSVDYGLNAAPGTNTQKTSFDNVTGSRNRKPQVRSNKSKNKKELTVPMRVSKRLAGLEPEVRPSERAVEYVSRKTCKEEPIAIATATLTNGASDHLDAGEETKPTPHASDRLKAEVLGESSNKREKSLDAQTVPNKQLQKGELESIGDERSEQLKKVEAENIYDERSESQLPLLFGDPWSDPCLEFAIKTLTGALPVEAPADILHGGTPNIYNISNNGLHENVVTSINVKAHDNSNQSQNKKELNMVSQPSSLFLGQPELRTSSATCENAPTFTIRESYSGEGNRTRNLGGEPLHSEAGNATQLVYHSRNISTPVHEWPLKDNEKVLKHENITVEQPPLETKNYDTESQLCASFMDSWSDSCLEFAFKTLTGAIPVDENLFQGGFPEPANCHDQRDGGSALPHIGSSSLSQNDIPFYHGTGVESRPEQQSSTSFSFPVLEKTNLQSFPEVDPKKHYSQWNKNFQR</sequence>
<evidence type="ECO:0000256" key="2">
    <source>
        <dbReference type="ARBA" id="ARBA00023015"/>
    </source>
</evidence>
<evidence type="ECO:0000313" key="8">
    <source>
        <dbReference type="EMBL" id="CAL0313381.1"/>
    </source>
</evidence>
<dbReference type="Proteomes" id="UP001497480">
    <property type="component" value="Unassembled WGS sequence"/>
</dbReference>
<evidence type="ECO:0000313" key="9">
    <source>
        <dbReference type="Proteomes" id="UP001497480"/>
    </source>
</evidence>
<feature type="compositionally biased region" description="Polar residues" evidence="6">
    <location>
        <begin position="601"/>
        <end position="616"/>
    </location>
</feature>
<keyword evidence="4" id="KW-0804">Transcription</keyword>
<dbReference type="PANTHER" id="PTHR34067">
    <property type="entry name" value="OS04G0193200 PROTEIN"/>
    <property type="match status" value="1"/>
</dbReference>
<organism evidence="8 9">
    <name type="scientific">Lupinus luteus</name>
    <name type="common">European yellow lupine</name>
    <dbReference type="NCBI Taxonomy" id="3873"/>
    <lineage>
        <taxon>Eukaryota</taxon>
        <taxon>Viridiplantae</taxon>
        <taxon>Streptophyta</taxon>
        <taxon>Embryophyta</taxon>
        <taxon>Tracheophyta</taxon>
        <taxon>Spermatophyta</taxon>
        <taxon>Magnoliopsida</taxon>
        <taxon>eudicotyledons</taxon>
        <taxon>Gunneridae</taxon>
        <taxon>Pentapetalae</taxon>
        <taxon>rosids</taxon>
        <taxon>fabids</taxon>
        <taxon>Fabales</taxon>
        <taxon>Fabaceae</taxon>
        <taxon>Papilionoideae</taxon>
        <taxon>50 kb inversion clade</taxon>
        <taxon>genistoids sensu lato</taxon>
        <taxon>core genistoids</taxon>
        <taxon>Genisteae</taxon>
        <taxon>Lupinus</taxon>
    </lineage>
</organism>
<evidence type="ECO:0000259" key="7">
    <source>
        <dbReference type="PROSITE" id="PS50982"/>
    </source>
</evidence>
<dbReference type="PROSITE" id="PS50982">
    <property type="entry name" value="MBD"/>
    <property type="match status" value="2"/>
</dbReference>
<protein>
    <recommendedName>
        <fullName evidence="7">MBD domain-containing protein</fullName>
    </recommendedName>
</protein>
<comment type="subcellular location">
    <subcellularLocation>
        <location evidence="1">Nucleus</location>
    </subcellularLocation>
</comment>
<evidence type="ECO:0000256" key="1">
    <source>
        <dbReference type="ARBA" id="ARBA00004123"/>
    </source>
</evidence>
<feature type="region of interest" description="Disordered" evidence="6">
    <location>
        <begin position="682"/>
        <end position="741"/>
    </location>
</feature>
<dbReference type="InterPro" id="IPR038945">
    <property type="entry name" value="MBD13-like"/>
</dbReference>
<dbReference type="PANTHER" id="PTHR34067:SF20">
    <property type="entry name" value="OS08G0206700 PROTEIN"/>
    <property type="match status" value="1"/>
</dbReference>
<feature type="compositionally biased region" description="Basic and acidic residues" evidence="6">
    <location>
        <begin position="294"/>
        <end position="305"/>
    </location>
</feature>
<dbReference type="InterPro" id="IPR016177">
    <property type="entry name" value="DNA-bd_dom_sf"/>
</dbReference>
<feature type="compositionally biased region" description="Polar residues" evidence="6">
    <location>
        <begin position="255"/>
        <end position="272"/>
    </location>
</feature>
<feature type="compositionally biased region" description="Basic and acidic residues" evidence="6">
    <location>
        <begin position="684"/>
        <end position="718"/>
    </location>
</feature>
<evidence type="ECO:0000256" key="3">
    <source>
        <dbReference type="ARBA" id="ARBA00023125"/>
    </source>
</evidence>
<reference evidence="8 9" key="1">
    <citation type="submission" date="2024-03" db="EMBL/GenBank/DDBJ databases">
        <authorList>
            <person name="Martinez-Hernandez J."/>
        </authorList>
    </citation>
    <scope>NUCLEOTIDE SEQUENCE [LARGE SCALE GENOMIC DNA]</scope>
</reference>
<dbReference type="GO" id="GO:0003677">
    <property type="term" value="F:DNA binding"/>
    <property type="evidence" value="ECO:0007669"/>
    <property type="project" value="UniProtKB-KW"/>
</dbReference>
<feature type="domain" description="MBD" evidence="7">
    <location>
        <begin position="29"/>
        <end position="106"/>
    </location>
</feature>
<feature type="compositionally biased region" description="Basic residues" evidence="6">
    <location>
        <begin position="617"/>
        <end position="630"/>
    </location>
</feature>
<evidence type="ECO:0000256" key="4">
    <source>
        <dbReference type="ARBA" id="ARBA00023163"/>
    </source>
</evidence>
<dbReference type="InterPro" id="IPR001739">
    <property type="entry name" value="Methyl_CpG_DNA-bd"/>
</dbReference>
<feature type="region of interest" description="Disordered" evidence="6">
    <location>
        <begin position="1"/>
        <end position="44"/>
    </location>
</feature>
<feature type="compositionally biased region" description="Polar residues" evidence="6">
    <location>
        <begin position="15"/>
        <end position="27"/>
    </location>
</feature>
<feature type="region of interest" description="Disordered" evidence="6">
    <location>
        <begin position="393"/>
        <end position="424"/>
    </location>
</feature>
<keyword evidence="5" id="KW-0539">Nucleus</keyword>
<keyword evidence="9" id="KW-1185">Reference proteome</keyword>
<comment type="caution">
    <text evidence="8">The sequence shown here is derived from an EMBL/GenBank/DDBJ whole genome shotgun (WGS) entry which is preliminary data.</text>
</comment>
<feature type="compositionally biased region" description="Basic residues" evidence="6">
    <location>
        <begin position="413"/>
        <end position="424"/>
    </location>
</feature>
<feature type="region of interest" description="Disordered" evidence="6">
    <location>
        <begin position="231"/>
        <end position="305"/>
    </location>
</feature>
<feature type="region of interest" description="Disordered" evidence="6">
    <location>
        <begin position="482"/>
        <end position="501"/>
    </location>
</feature>
<name>A0AAV1WWB6_LUPLU</name>
<proteinExistence type="predicted"/>
<dbReference type="AlphaFoldDB" id="A0AAV1WWB6"/>
<accession>A0AAV1WWB6</accession>
<feature type="region of interest" description="Disordered" evidence="6">
    <location>
        <begin position="597"/>
        <end position="632"/>
    </location>
</feature>
<feature type="compositionally biased region" description="Basic and acidic residues" evidence="6">
    <location>
        <begin position="729"/>
        <end position="741"/>
    </location>
</feature>
<feature type="compositionally biased region" description="Basic and acidic residues" evidence="6">
    <location>
        <begin position="393"/>
        <end position="405"/>
    </location>
</feature>
<dbReference type="SUPFAM" id="SSF54171">
    <property type="entry name" value="DNA-binding domain"/>
    <property type="match status" value="2"/>
</dbReference>
<dbReference type="Pfam" id="PF01429">
    <property type="entry name" value="MBD"/>
    <property type="match status" value="2"/>
</dbReference>
<feature type="compositionally biased region" description="Basic and acidic residues" evidence="6">
    <location>
        <begin position="1"/>
        <end position="11"/>
    </location>
</feature>
<keyword evidence="3" id="KW-0238">DNA-binding</keyword>
<evidence type="ECO:0000256" key="5">
    <source>
        <dbReference type="ARBA" id="ARBA00023242"/>
    </source>
</evidence>
<feature type="compositionally biased region" description="Polar residues" evidence="6">
    <location>
        <begin position="719"/>
        <end position="728"/>
    </location>
</feature>
<dbReference type="Gene3D" id="3.30.890.10">
    <property type="entry name" value="Methyl-cpg-binding Protein 2, Chain A"/>
    <property type="match status" value="2"/>
</dbReference>
<evidence type="ECO:0000256" key="6">
    <source>
        <dbReference type="SAM" id="MobiDB-lite"/>
    </source>
</evidence>
<gene>
    <name evidence="8" type="ORF">LLUT_LOCUS14441</name>
</gene>
<keyword evidence="2" id="KW-0805">Transcription regulation</keyword>
<dbReference type="GO" id="GO:0005634">
    <property type="term" value="C:nucleus"/>
    <property type="evidence" value="ECO:0007669"/>
    <property type="project" value="UniProtKB-SubCell"/>
</dbReference>
<dbReference type="EMBL" id="CAXHTB010000010">
    <property type="protein sequence ID" value="CAL0313381.1"/>
    <property type="molecule type" value="Genomic_DNA"/>
</dbReference>
<feature type="domain" description="MBD" evidence="7">
    <location>
        <begin position="169"/>
        <end position="236"/>
    </location>
</feature>
<dbReference type="CDD" id="cd00122">
    <property type="entry name" value="MBD"/>
    <property type="match status" value="1"/>
</dbReference>